<accession>A0ABQ3XXN1</accession>
<organism evidence="2 3">
    <name type="scientific">Paractinoplanes deccanensis</name>
    <dbReference type="NCBI Taxonomy" id="113561"/>
    <lineage>
        <taxon>Bacteria</taxon>
        <taxon>Bacillati</taxon>
        <taxon>Actinomycetota</taxon>
        <taxon>Actinomycetes</taxon>
        <taxon>Micromonosporales</taxon>
        <taxon>Micromonosporaceae</taxon>
        <taxon>Paractinoplanes</taxon>
    </lineage>
</organism>
<comment type="caution">
    <text evidence="2">The sequence shown here is derived from an EMBL/GenBank/DDBJ whole genome shotgun (WGS) entry which is preliminary data.</text>
</comment>
<dbReference type="Gene3D" id="3.40.1580.10">
    <property type="entry name" value="SMI1/KNR4-like"/>
    <property type="match status" value="1"/>
</dbReference>
<dbReference type="RefSeq" id="WP_203760434.1">
    <property type="nucleotide sequence ID" value="NZ_BAAABO010000025.1"/>
</dbReference>
<dbReference type="EMBL" id="BOMI01000016">
    <property type="protein sequence ID" value="GID72486.1"/>
    <property type="molecule type" value="Genomic_DNA"/>
</dbReference>
<dbReference type="SMART" id="SM00860">
    <property type="entry name" value="SMI1_KNR4"/>
    <property type="match status" value="1"/>
</dbReference>
<dbReference type="Pfam" id="PF14568">
    <property type="entry name" value="SUKH_6"/>
    <property type="match status" value="1"/>
</dbReference>
<dbReference type="InterPro" id="IPR018958">
    <property type="entry name" value="Knr4/Smi1-like_dom"/>
</dbReference>
<dbReference type="Proteomes" id="UP000609879">
    <property type="component" value="Unassembled WGS sequence"/>
</dbReference>
<name>A0ABQ3XXN1_9ACTN</name>
<evidence type="ECO:0000313" key="2">
    <source>
        <dbReference type="EMBL" id="GID72486.1"/>
    </source>
</evidence>
<feature type="domain" description="Knr4/Smi1-like" evidence="1">
    <location>
        <begin position="16"/>
        <end position="149"/>
    </location>
</feature>
<evidence type="ECO:0000259" key="1">
    <source>
        <dbReference type="SMART" id="SM00860"/>
    </source>
</evidence>
<keyword evidence="3" id="KW-1185">Reference proteome</keyword>
<protein>
    <recommendedName>
        <fullName evidence="1">Knr4/Smi1-like domain-containing protein</fullName>
    </recommendedName>
</protein>
<dbReference type="SUPFAM" id="SSF160631">
    <property type="entry name" value="SMI1/KNR4-like"/>
    <property type="match status" value="1"/>
</dbReference>
<proteinExistence type="predicted"/>
<sequence length="163" mass="17974">MTNPFEPGPSHWTGPAVDDDMVRRAEQTLGYRLPTAYVDLLRRQNGGILEDNCYPTEFPTSWAEDHFQMDVLLGIGHPEGADAQSATLIKEWGYPPVGVVIGITASAGPDTVMLDYTDNGPTGEPSVVYVGADHVKHRVADTFEEFIAGFVPEEEYEEDDEDE</sequence>
<reference evidence="2 3" key="1">
    <citation type="submission" date="2021-01" db="EMBL/GenBank/DDBJ databases">
        <title>Whole genome shotgun sequence of Actinoplanes deccanensis NBRC 13994.</title>
        <authorList>
            <person name="Komaki H."/>
            <person name="Tamura T."/>
        </authorList>
    </citation>
    <scope>NUCLEOTIDE SEQUENCE [LARGE SCALE GENOMIC DNA]</scope>
    <source>
        <strain evidence="2 3">NBRC 13994</strain>
    </source>
</reference>
<dbReference type="InterPro" id="IPR037883">
    <property type="entry name" value="Knr4/Smi1-like_sf"/>
</dbReference>
<gene>
    <name evidence="2" type="ORF">Ade02nite_11270</name>
</gene>
<evidence type="ECO:0000313" key="3">
    <source>
        <dbReference type="Proteomes" id="UP000609879"/>
    </source>
</evidence>